<accession>A0A9D4FKG6</accession>
<dbReference type="GO" id="GO:0004394">
    <property type="term" value="F:heparan sulfate 2-sulfotransferase activity"/>
    <property type="evidence" value="ECO:0007669"/>
    <property type="project" value="UniProtKB-ARBA"/>
</dbReference>
<dbReference type="InterPro" id="IPR027417">
    <property type="entry name" value="P-loop_NTPase"/>
</dbReference>
<dbReference type="OrthoDB" id="10019582at2759"/>
<keyword evidence="4" id="KW-0812">Transmembrane</keyword>
<evidence type="ECO:0000313" key="11">
    <source>
        <dbReference type="EMBL" id="KAH3799992.1"/>
    </source>
</evidence>
<organism evidence="11 12">
    <name type="scientific">Dreissena polymorpha</name>
    <name type="common">Zebra mussel</name>
    <name type="synonym">Mytilus polymorpha</name>
    <dbReference type="NCBI Taxonomy" id="45954"/>
    <lineage>
        <taxon>Eukaryota</taxon>
        <taxon>Metazoa</taxon>
        <taxon>Spiralia</taxon>
        <taxon>Lophotrochozoa</taxon>
        <taxon>Mollusca</taxon>
        <taxon>Bivalvia</taxon>
        <taxon>Autobranchia</taxon>
        <taxon>Heteroconchia</taxon>
        <taxon>Euheterodonta</taxon>
        <taxon>Imparidentia</taxon>
        <taxon>Neoheterodontei</taxon>
        <taxon>Myida</taxon>
        <taxon>Dreissenoidea</taxon>
        <taxon>Dreissenidae</taxon>
        <taxon>Dreissena</taxon>
    </lineage>
</organism>
<dbReference type="GO" id="GO:0000139">
    <property type="term" value="C:Golgi membrane"/>
    <property type="evidence" value="ECO:0007669"/>
    <property type="project" value="UniProtKB-SubCell"/>
</dbReference>
<protein>
    <recommendedName>
        <fullName evidence="13">Heparan sulfate 2-O-sulfotransferase 1</fullName>
    </recommendedName>
</protein>
<dbReference type="InterPro" id="IPR007734">
    <property type="entry name" value="Heparan_SO4_2-O-STrfase"/>
</dbReference>
<dbReference type="Proteomes" id="UP000828390">
    <property type="component" value="Unassembled WGS sequence"/>
</dbReference>
<evidence type="ECO:0000256" key="5">
    <source>
        <dbReference type="ARBA" id="ARBA00022968"/>
    </source>
</evidence>
<gene>
    <name evidence="11" type="ORF">DPMN_153616</name>
</gene>
<dbReference type="FunFam" id="3.40.50.300:FF:001418">
    <property type="entry name" value="Heparan sulfate 2-o-sulfotransferase"/>
    <property type="match status" value="1"/>
</dbReference>
<comment type="caution">
    <text evidence="11">The sequence shown here is derived from an EMBL/GenBank/DDBJ whole genome shotgun (WGS) entry which is preliminary data.</text>
</comment>
<keyword evidence="8" id="KW-0472">Membrane</keyword>
<dbReference type="InterPro" id="IPR005331">
    <property type="entry name" value="Sulfotransferase"/>
</dbReference>
<evidence type="ECO:0000256" key="7">
    <source>
        <dbReference type="ARBA" id="ARBA00023034"/>
    </source>
</evidence>
<dbReference type="PANTHER" id="PTHR12129:SF17">
    <property type="entry name" value="HEPARAN SULFATE 2-O-SULFOTRANSFERASE 1"/>
    <property type="match status" value="1"/>
</dbReference>
<proteinExistence type="inferred from homology"/>
<dbReference type="Pfam" id="PF03567">
    <property type="entry name" value="Sulfotransfer_2"/>
    <property type="match status" value="1"/>
</dbReference>
<comment type="similarity">
    <text evidence="2">Belongs to the sulfotransferase 3 family.</text>
</comment>
<reference evidence="11" key="1">
    <citation type="journal article" date="2019" name="bioRxiv">
        <title>The Genome of the Zebra Mussel, Dreissena polymorpha: A Resource for Invasive Species Research.</title>
        <authorList>
            <person name="McCartney M.A."/>
            <person name="Auch B."/>
            <person name="Kono T."/>
            <person name="Mallez S."/>
            <person name="Zhang Y."/>
            <person name="Obille A."/>
            <person name="Becker A."/>
            <person name="Abrahante J.E."/>
            <person name="Garbe J."/>
            <person name="Badalamenti J.P."/>
            <person name="Herman A."/>
            <person name="Mangelson H."/>
            <person name="Liachko I."/>
            <person name="Sullivan S."/>
            <person name="Sone E.D."/>
            <person name="Koren S."/>
            <person name="Silverstein K.A.T."/>
            <person name="Beckman K.B."/>
            <person name="Gohl D.M."/>
        </authorList>
    </citation>
    <scope>NUCLEOTIDE SEQUENCE</scope>
    <source>
        <strain evidence="11">Duluth1</strain>
        <tissue evidence="11">Whole animal</tissue>
    </source>
</reference>
<sequence length="371" mass="43836">MTFHVRRNKSLALFSVGFIVLLIVYREVKREYVISNLESRLAALEPRRPGRYVLEMMDKQAANFIDFDDNTILLYNRVPKTGSTSFAGIAYELCYKNKYHVLHVNITKNSHLLSVRDQLSFIHNISEWTERRPALYHGHFYFMDLKKLGLSDGVPVYINIIRNPLDRLLSYYYFMRYGDNFRPQVKRRRMGSDMTFDECVEQGQKDCDPVNLWLQIPFFCGHSYRCRQPGSRWALDMAKYNLINHYLLVGITEELGDFIAMLEVILPRFFHGAMELYLSGERSHLRQTNKKESPSEGSIKKIQESTIWKMEQEFYEFASIQFHFQKRLLFQAVDSLEPGENISDRKSYLLSDGKLYVPKEVQIHYEKVRPR</sequence>
<evidence type="ECO:0000256" key="9">
    <source>
        <dbReference type="ARBA" id="ARBA00023157"/>
    </source>
</evidence>
<dbReference type="GO" id="GO:0009101">
    <property type="term" value="P:glycoprotein biosynthetic process"/>
    <property type="evidence" value="ECO:0007669"/>
    <property type="project" value="UniProtKB-ARBA"/>
</dbReference>
<dbReference type="EMBL" id="JAIWYP010000007">
    <property type="protein sequence ID" value="KAH3799992.1"/>
    <property type="molecule type" value="Genomic_DNA"/>
</dbReference>
<evidence type="ECO:0000256" key="6">
    <source>
        <dbReference type="ARBA" id="ARBA00022989"/>
    </source>
</evidence>
<evidence type="ECO:0000256" key="4">
    <source>
        <dbReference type="ARBA" id="ARBA00022692"/>
    </source>
</evidence>
<dbReference type="SUPFAM" id="SSF52540">
    <property type="entry name" value="P-loop containing nucleoside triphosphate hydrolases"/>
    <property type="match status" value="1"/>
</dbReference>
<dbReference type="AlphaFoldDB" id="A0A9D4FKG6"/>
<evidence type="ECO:0000256" key="3">
    <source>
        <dbReference type="ARBA" id="ARBA00022679"/>
    </source>
</evidence>
<evidence type="ECO:0000256" key="2">
    <source>
        <dbReference type="ARBA" id="ARBA00010569"/>
    </source>
</evidence>
<evidence type="ECO:0000256" key="1">
    <source>
        <dbReference type="ARBA" id="ARBA00004323"/>
    </source>
</evidence>
<keyword evidence="6" id="KW-1133">Transmembrane helix</keyword>
<keyword evidence="3" id="KW-0808">Transferase</keyword>
<evidence type="ECO:0008006" key="13">
    <source>
        <dbReference type="Google" id="ProtNLM"/>
    </source>
</evidence>
<keyword evidence="12" id="KW-1185">Reference proteome</keyword>
<evidence type="ECO:0000256" key="8">
    <source>
        <dbReference type="ARBA" id="ARBA00023136"/>
    </source>
</evidence>
<keyword evidence="7" id="KW-0333">Golgi apparatus</keyword>
<comment type="subcellular location">
    <subcellularLocation>
        <location evidence="1">Golgi apparatus membrane</location>
        <topology evidence="1">Single-pass type II membrane protein</topology>
    </subcellularLocation>
</comment>
<reference evidence="11" key="2">
    <citation type="submission" date="2020-11" db="EMBL/GenBank/DDBJ databases">
        <authorList>
            <person name="McCartney M.A."/>
            <person name="Auch B."/>
            <person name="Kono T."/>
            <person name="Mallez S."/>
            <person name="Becker A."/>
            <person name="Gohl D.M."/>
            <person name="Silverstein K.A.T."/>
            <person name="Koren S."/>
            <person name="Bechman K.B."/>
            <person name="Herman A."/>
            <person name="Abrahante J.E."/>
            <person name="Garbe J."/>
        </authorList>
    </citation>
    <scope>NUCLEOTIDE SEQUENCE</scope>
    <source>
        <strain evidence="11">Duluth1</strain>
        <tissue evidence="11">Whole animal</tissue>
    </source>
</reference>
<keyword evidence="10" id="KW-0325">Glycoprotein</keyword>
<dbReference type="PANTHER" id="PTHR12129">
    <property type="entry name" value="HEPARAN SULFATE 2-O-SULFOTRANSFERASE"/>
    <property type="match status" value="1"/>
</dbReference>
<dbReference type="Gene3D" id="3.40.50.300">
    <property type="entry name" value="P-loop containing nucleotide triphosphate hydrolases"/>
    <property type="match status" value="1"/>
</dbReference>
<evidence type="ECO:0000256" key="10">
    <source>
        <dbReference type="ARBA" id="ARBA00023180"/>
    </source>
</evidence>
<keyword evidence="5" id="KW-0735">Signal-anchor</keyword>
<keyword evidence="9" id="KW-1015">Disulfide bond</keyword>
<evidence type="ECO:0000313" key="12">
    <source>
        <dbReference type="Proteomes" id="UP000828390"/>
    </source>
</evidence>
<name>A0A9D4FKG6_DREPO</name>